<gene>
    <name evidence="2" type="ORF">YC6258_02797</name>
</gene>
<proteinExistence type="predicted"/>
<dbReference type="HOGENOM" id="CLU_175337_0_0_6"/>
<reference evidence="2 3" key="1">
    <citation type="submission" date="2014-01" db="EMBL/GenBank/DDBJ databases">
        <title>Full genme sequencing of cellulolytic bacterium Gynuella sunshinyii YC6258T gen. nov., sp. nov.</title>
        <authorList>
            <person name="Khan H."/>
            <person name="Chung E.J."/>
            <person name="Chung Y.R."/>
        </authorList>
    </citation>
    <scope>NUCLEOTIDE SEQUENCE [LARGE SCALE GENOMIC DNA]</scope>
    <source>
        <strain evidence="2 3">YC6258</strain>
    </source>
</reference>
<evidence type="ECO:0000259" key="1">
    <source>
        <dbReference type="Pfam" id="PF21812"/>
    </source>
</evidence>
<organism evidence="2 3">
    <name type="scientific">Gynuella sunshinyii YC6258</name>
    <dbReference type="NCBI Taxonomy" id="1445510"/>
    <lineage>
        <taxon>Bacteria</taxon>
        <taxon>Pseudomonadati</taxon>
        <taxon>Pseudomonadota</taxon>
        <taxon>Gammaproteobacteria</taxon>
        <taxon>Oceanospirillales</taxon>
        <taxon>Saccharospirillaceae</taxon>
        <taxon>Gynuella</taxon>
    </lineage>
</organism>
<dbReference type="OrthoDB" id="288554at2"/>
<evidence type="ECO:0000313" key="2">
    <source>
        <dbReference type="EMBL" id="AJQ94835.1"/>
    </source>
</evidence>
<sequence>MQYLKIKWLHEFEDEPVLIYSELTDDRSEIRKVEVFPNGDYGYAYDGGIKGTTQLSETPLPTEQEIASDPQFEPRVIAKEEFNGVWEKAVSS</sequence>
<dbReference type="Proteomes" id="UP000032266">
    <property type="component" value="Chromosome"/>
</dbReference>
<feature type="domain" description="DUF6881" evidence="1">
    <location>
        <begin position="2"/>
        <end position="90"/>
    </location>
</feature>
<dbReference type="RefSeq" id="WP_044617280.1">
    <property type="nucleotide sequence ID" value="NZ_CP007142.1"/>
</dbReference>
<protein>
    <recommendedName>
        <fullName evidence="1">DUF6881 domain-containing protein</fullName>
    </recommendedName>
</protein>
<dbReference type="EMBL" id="CP007142">
    <property type="protein sequence ID" value="AJQ94835.1"/>
    <property type="molecule type" value="Genomic_DNA"/>
</dbReference>
<dbReference type="Pfam" id="PF21812">
    <property type="entry name" value="DUF6881"/>
    <property type="match status" value="1"/>
</dbReference>
<keyword evidence="3" id="KW-1185">Reference proteome</keyword>
<dbReference type="AlphaFoldDB" id="A0A0C5V5W0"/>
<dbReference type="InterPro" id="IPR049248">
    <property type="entry name" value="DUF6881"/>
</dbReference>
<evidence type="ECO:0000313" key="3">
    <source>
        <dbReference type="Proteomes" id="UP000032266"/>
    </source>
</evidence>
<accession>A0A0C5V5W0</accession>
<name>A0A0C5V5W0_9GAMM</name>
<dbReference type="KEGG" id="gsn:YC6258_02797"/>